<organism evidence="2">
    <name type="scientific">Mesotoga infera</name>
    <dbReference type="NCBI Taxonomy" id="1236046"/>
    <lineage>
        <taxon>Bacteria</taxon>
        <taxon>Thermotogati</taxon>
        <taxon>Thermotogota</taxon>
        <taxon>Thermotogae</taxon>
        <taxon>Kosmotogales</taxon>
        <taxon>Kosmotogaceae</taxon>
        <taxon>Mesotoga</taxon>
    </lineage>
</organism>
<dbReference type="AlphaFoldDB" id="A0A7C1CXY2"/>
<accession>A0A7C1CXY2</accession>
<dbReference type="EMBL" id="DSBT01000378">
    <property type="protein sequence ID" value="HDP78930.1"/>
    <property type="molecule type" value="Genomic_DNA"/>
</dbReference>
<protein>
    <submittedName>
        <fullName evidence="2">Uncharacterized protein</fullName>
    </submittedName>
</protein>
<keyword evidence="1" id="KW-1133">Transmembrane helix</keyword>
<feature type="transmembrane region" description="Helical" evidence="1">
    <location>
        <begin position="31"/>
        <end position="49"/>
    </location>
</feature>
<gene>
    <name evidence="2" type="ORF">ENN47_12300</name>
</gene>
<sequence length="173" mass="19411">MKRKIAVVLISFMIVATASFGSYFNANNVGGSVIYFPLLFGIFSVNGYYRMGFEVFNASQTGNLSFTPTMLYVGPTVSYSGALGQISGLEAGIDARILTGVENLSFNLFGRRFMLALGLRGQAMYSFFQPTEKFKTRLSPEISFIDVTRMTDRFKFSLFFWPLPVLLGFDMYF</sequence>
<dbReference type="Proteomes" id="UP000886198">
    <property type="component" value="Unassembled WGS sequence"/>
</dbReference>
<comment type="caution">
    <text evidence="2">The sequence shown here is derived from an EMBL/GenBank/DDBJ whole genome shotgun (WGS) entry which is preliminary data.</text>
</comment>
<evidence type="ECO:0000256" key="1">
    <source>
        <dbReference type="SAM" id="Phobius"/>
    </source>
</evidence>
<keyword evidence="1" id="KW-0472">Membrane</keyword>
<name>A0A7C1CXY2_9BACT</name>
<evidence type="ECO:0000313" key="2">
    <source>
        <dbReference type="EMBL" id="HDP78930.1"/>
    </source>
</evidence>
<keyword evidence="1" id="KW-0812">Transmembrane</keyword>
<proteinExistence type="predicted"/>
<reference evidence="2" key="1">
    <citation type="journal article" date="2020" name="mSystems">
        <title>Genome- and Community-Level Interaction Insights into Carbon Utilization and Element Cycling Functions of Hydrothermarchaeota in Hydrothermal Sediment.</title>
        <authorList>
            <person name="Zhou Z."/>
            <person name="Liu Y."/>
            <person name="Xu W."/>
            <person name="Pan J."/>
            <person name="Luo Z.H."/>
            <person name="Li M."/>
        </authorList>
    </citation>
    <scope>NUCLEOTIDE SEQUENCE [LARGE SCALE GENOMIC DNA]</scope>
    <source>
        <strain evidence="2">SpSt-1179</strain>
    </source>
</reference>